<feature type="domain" description="Transcriptional regulator DauR-like HTH" evidence="2">
    <location>
        <begin position="146"/>
        <end position="207"/>
    </location>
</feature>
<reference evidence="3 4" key="1">
    <citation type="submission" date="2020-08" db="EMBL/GenBank/DDBJ databases">
        <title>Genome public.</title>
        <authorList>
            <person name="Liu C."/>
            <person name="Sun Q."/>
        </authorList>
    </citation>
    <scope>NUCLEOTIDE SEQUENCE [LARGE SCALE GENOMIC DNA]</scope>
    <source>
        <strain evidence="3 4">NSJ-7</strain>
    </source>
</reference>
<sequence length="210" mass="23359">MNPELELLKQMAHTIAMQFGKDCEVIIHDLTSKDMDHTIVHIENGHVTKGKLGDGPSAVVLETLHRDPEDIKDHYAYQIKTSDGKILKSTTTFVKGEDGEVHYIVAINYDISALLMIDASLQSLMHVEEQKQDEPTAIVGNVHDMLDSLIEQSVSLVGKPAALMNKEEKVRAIQFLNDAGAFLITKSGDKVAKYFGISKFTLYSYIDVNK</sequence>
<evidence type="ECO:0000313" key="3">
    <source>
        <dbReference type="EMBL" id="MBC5677500.1"/>
    </source>
</evidence>
<dbReference type="InterPro" id="IPR013559">
    <property type="entry name" value="YheO"/>
</dbReference>
<dbReference type="PANTHER" id="PTHR35568:SF1">
    <property type="entry name" value="TRANSCRIPTIONAL REGULATOR DAUR"/>
    <property type="match status" value="1"/>
</dbReference>
<keyword evidence="4" id="KW-1185">Reference proteome</keyword>
<comment type="caution">
    <text evidence="3">The sequence shown here is derived from an EMBL/GenBank/DDBJ whole genome shotgun (WGS) entry which is preliminary data.</text>
</comment>
<evidence type="ECO:0000313" key="4">
    <source>
        <dbReference type="Proteomes" id="UP000635828"/>
    </source>
</evidence>
<accession>A0ABR7FSA4</accession>
<dbReference type="InterPro" id="IPR039446">
    <property type="entry name" value="DauR-like"/>
</dbReference>
<proteinExistence type="predicted"/>
<evidence type="ECO:0000259" key="1">
    <source>
        <dbReference type="Pfam" id="PF08348"/>
    </source>
</evidence>
<organism evidence="3 4">
    <name type="scientific">Anaerostipes hominis</name>
    <name type="common">ex Liu et al. 2021</name>
    <dbReference type="NCBI Taxonomy" id="2763018"/>
    <lineage>
        <taxon>Bacteria</taxon>
        <taxon>Bacillati</taxon>
        <taxon>Bacillota</taxon>
        <taxon>Clostridia</taxon>
        <taxon>Lachnospirales</taxon>
        <taxon>Lachnospiraceae</taxon>
        <taxon>Anaerostipes</taxon>
    </lineage>
</organism>
<dbReference type="Pfam" id="PF13309">
    <property type="entry name" value="HTH_22"/>
    <property type="match status" value="1"/>
</dbReference>
<name>A0ABR7FSA4_9FIRM</name>
<dbReference type="Pfam" id="PF08348">
    <property type="entry name" value="PAS_6"/>
    <property type="match status" value="1"/>
</dbReference>
<dbReference type="EMBL" id="JACOOS010000007">
    <property type="protein sequence ID" value="MBC5677500.1"/>
    <property type="molecule type" value="Genomic_DNA"/>
</dbReference>
<gene>
    <name evidence="3" type="ORF">H8S22_07705</name>
</gene>
<evidence type="ECO:0000259" key="2">
    <source>
        <dbReference type="Pfam" id="PF13309"/>
    </source>
</evidence>
<dbReference type="PANTHER" id="PTHR35568">
    <property type="entry name" value="TRANSCRIPTIONAL REGULATOR DAUR"/>
    <property type="match status" value="1"/>
</dbReference>
<dbReference type="Proteomes" id="UP000635828">
    <property type="component" value="Unassembled WGS sequence"/>
</dbReference>
<dbReference type="InterPro" id="IPR039445">
    <property type="entry name" value="DauR-like_HTH"/>
</dbReference>
<feature type="domain" description="YheO-like" evidence="1">
    <location>
        <begin position="5"/>
        <end position="117"/>
    </location>
</feature>
<dbReference type="RefSeq" id="WP_024726883.1">
    <property type="nucleotide sequence ID" value="NZ_JACOOS010000007.1"/>
</dbReference>
<protein>
    <submittedName>
        <fullName evidence="3">Transcriptional regulator</fullName>
    </submittedName>
</protein>